<proteinExistence type="predicted"/>
<evidence type="ECO:0000313" key="2">
    <source>
        <dbReference type="EMBL" id="MDQ1108488.1"/>
    </source>
</evidence>
<feature type="region of interest" description="Disordered" evidence="1">
    <location>
        <begin position="174"/>
        <end position="197"/>
    </location>
</feature>
<dbReference type="EMBL" id="JAUTAS010000001">
    <property type="protein sequence ID" value="MDQ1108488.1"/>
    <property type="molecule type" value="Genomic_DNA"/>
</dbReference>
<organism evidence="2 3">
    <name type="scientific">Stenotrophomonas rhizophila</name>
    <dbReference type="NCBI Taxonomy" id="216778"/>
    <lineage>
        <taxon>Bacteria</taxon>
        <taxon>Pseudomonadati</taxon>
        <taxon>Pseudomonadota</taxon>
        <taxon>Gammaproteobacteria</taxon>
        <taxon>Lysobacterales</taxon>
        <taxon>Lysobacteraceae</taxon>
        <taxon>Stenotrophomonas</taxon>
    </lineage>
</organism>
<evidence type="ECO:0008006" key="4">
    <source>
        <dbReference type="Google" id="ProtNLM"/>
    </source>
</evidence>
<gene>
    <name evidence="2" type="ORF">QE424_001647</name>
</gene>
<dbReference type="InterPro" id="IPR021549">
    <property type="entry name" value="DUF2894"/>
</dbReference>
<dbReference type="AlphaFoldDB" id="A0AAP5AIF7"/>
<accession>A0AAP5AIF7</accession>
<dbReference type="RefSeq" id="WP_095363932.1">
    <property type="nucleotide sequence ID" value="NZ_JAUTAS010000001.1"/>
</dbReference>
<feature type="compositionally biased region" description="Basic residues" evidence="1">
    <location>
        <begin position="188"/>
        <end position="197"/>
    </location>
</feature>
<protein>
    <recommendedName>
        <fullName evidence="4">DUF2894 domain-containing protein</fullName>
    </recommendedName>
</protein>
<dbReference type="Pfam" id="PF11445">
    <property type="entry name" value="DUF2894"/>
    <property type="match status" value="2"/>
</dbReference>
<dbReference type="Proteomes" id="UP001226084">
    <property type="component" value="Unassembled WGS sequence"/>
</dbReference>
<reference evidence="2" key="1">
    <citation type="submission" date="2023-07" db="EMBL/GenBank/DDBJ databases">
        <title>Functional and genomic diversity of the sorghum phyllosphere microbiome.</title>
        <authorList>
            <person name="Shade A."/>
        </authorList>
    </citation>
    <scope>NUCLEOTIDE SEQUENCE</scope>
    <source>
        <strain evidence="2">SORGH_AS_0457</strain>
    </source>
</reference>
<name>A0AAP5AIF7_9GAMM</name>
<sequence length="197" mass="21572">MDGNRTTVSDRLAHWRGQHLDRHDPVQFAFLEALQRRAQRASGSLRGVLDARLETLLAAYAERVAAAPVATAPAKRAETADTLAALGQPRATHNPDYPVLPALADFRSAWAALRTAGQVRQTLAQTPSDGGPLNSSVLVHRAIGWMGEVSPAYLQHFLAYIDNLAWLEQMQQRGTLPSRDSVPGRTPAKPRRSRTAR</sequence>
<evidence type="ECO:0000256" key="1">
    <source>
        <dbReference type="SAM" id="MobiDB-lite"/>
    </source>
</evidence>
<evidence type="ECO:0000313" key="3">
    <source>
        <dbReference type="Proteomes" id="UP001226084"/>
    </source>
</evidence>
<comment type="caution">
    <text evidence="2">The sequence shown here is derived from an EMBL/GenBank/DDBJ whole genome shotgun (WGS) entry which is preliminary data.</text>
</comment>